<comment type="similarity">
    <text evidence="1">Belongs to the short-chain dehydrogenases/reductases (SDR) family.</text>
</comment>
<dbReference type="Pfam" id="PF00106">
    <property type="entry name" value="adh_short"/>
    <property type="match status" value="1"/>
</dbReference>
<sequence>MALQADVTDSAAIRVLIEKTVARFGRIDVLINNAGHMVGRRATTEITDEFFDQVAYLNMRSVIVVCKEVVSYMHRQGGGSAVLYAASKGFVTGYIDAARPGNDGNPFL</sequence>
<reference evidence="4" key="1">
    <citation type="submission" date="2018-09" db="EMBL/GenBank/DDBJ databases">
        <authorList>
            <person name="Zhu H."/>
        </authorList>
    </citation>
    <scope>NUCLEOTIDE SEQUENCE [LARGE SCALE GENOMIC DNA]</scope>
    <source>
        <strain evidence="4">K1R23-30</strain>
    </source>
</reference>
<evidence type="ECO:0000313" key="4">
    <source>
        <dbReference type="Proteomes" id="UP000265955"/>
    </source>
</evidence>
<dbReference type="InterPro" id="IPR036291">
    <property type="entry name" value="NAD(P)-bd_dom_sf"/>
</dbReference>
<keyword evidence="4" id="KW-1185">Reference proteome</keyword>
<accession>A0A3A3FIE9</accession>
<dbReference type="PANTHER" id="PTHR24321">
    <property type="entry name" value="DEHYDROGENASES, SHORT CHAIN"/>
    <property type="match status" value="1"/>
</dbReference>
<dbReference type="AlphaFoldDB" id="A0A3A3FIE9"/>
<dbReference type="Proteomes" id="UP000265955">
    <property type="component" value="Unassembled WGS sequence"/>
</dbReference>
<dbReference type="InterPro" id="IPR002347">
    <property type="entry name" value="SDR_fam"/>
</dbReference>
<dbReference type="CDD" id="cd05233">
    <property type="entry name" value="SDR_c"/>
    <property type="match status" value="1"/>
</dbReference>
<organism evidence="3 4">
    <name type="scientific">Noviherbaspirillum saxi</name>
    <dbReference type="NCBI Taxonomy" id="2320863"/>
    <lineage>
        <taxon>Bacteria</taxon>
        <taxon>Pseudomonadati</taxon>
        <taxon>Pseudomonadota</taxon>
        <taxon>Betaproteobacteria</taxon>
        <taxon>Burkholderiales</taxon>
        <taxon>Oxalobacteraceae</taxon>
        <taxon>Noviherbaspirillum</taxon>
    </lineage>
</organism>
<evidence type="ECO:0000256" key="2">
    <source>
        <dbReference type="ARBA" id="ARBA00023002"/>
    </source>
</evidence>
<protein>
    <submittedName>
        <fullName evidence="3">SDR family oxidoreductase</fullName>
    </submittedName>
</protein>
<dbReference type="Gene3D" id="3.40.50.720">
    <property type="entry name" value="NAD(P)-binding Rossmann-like Domain"/>
    <property type="match status" value="1"/>
</dbReference>
<gene>
    <name evidence="3" type="ORF">D3871_27145</name>
</gene>
<evidence type="ECO:0000313" key="3">
    <source>
        <dbReference type="EMBL" id="RJF92304.1"/>
    </source>
</evidence>
<proteinExistence type="inferred from homology"/>
<keyword evidence="2" id="KW-0560">Oxidoreductase</keyword>
<evidence type="ECO:0000256" key="1">
    <source>
        <dbReference type="ARBA" id="ARBA00006484"/>
    </source>
</evidence>
<name>A0A3A3FIE9_9BURK</name>
<dbReference type="SUPFAM" id="SSF51735">
    <property type="entry name" value="NAD(P)-binding Rossmann-fold domains"/>
    <property type="match status" value="1"/>
</dbReference>
<dbReference type="GO" id="GO:0016491">
    <property type="term" value="F:oxidoreductase activity"/>
    <property type="evidence" value="ECO:0007669"/>
    <property type="project" value="UniProtKB-KW"/>
</dbReference>
<dbReference type="PANTHER" id="PTHR24321:SF8">
    <property type="entry name" value="ESTRADIOL 17-BETA-DEHYDROGENASE 8-RELATED"/>
    <property type="match status" value="1"/>
</dbReference>
<dbReference type="EMBL" id="QYUO01000003">
    <property type="protein sequence ID" value="RJF92304.1"/>
    <property type="molecule type" value="Genomic_DNA"/>
</dbReference>
<comment type="caution">
    <text evidence="3">The sequence shown here is derived from an EMBL/GenBank/DDBJ whole genome shotgun (WGS) entry which is preliminary data.</text>
</comment>